<dbReference type="Proteomes" id="UP000037460">
    <property type="component" value="Unassembled WGS sequence"/>
</dbReference>
<proteinExistence type="predicted"/>
<dbReference type="Gene3D" id="1.20.900.10">
    <property type="entry name" value="Dbl homology (DH) domain"/>
    <property type="match status" value="1"/>
</dbReference>
<name>A0A0M0K751_9EUKA</name>
<dbReference type="InterPro" id="IPR000219">
    <property type="entry name" value="DH_dom"/>
</dbReference>
<evidence type="ECO:0000313" key="3">
    <source>
        <dbReference type="Proteomes" id="UP000037460"/>
    </source>
</evidence>
<dbReference type="Pfam" id="PF00621">
    <property type="entry name" value="RhoGEF"/>
    <property type="match status" value="1"/>
</dbReference>
<dbReference type="InterPro" id="IPR035899">
    <property type="entry name" value="DBL_dom_sf"/>
</dbReference>
<comment type="caution">
    <text evidence="2">The sequence shown here is derived from an EMBL/GenBank/DDBJ whole genome shotgun (WGS) entry which is preliminary data.</text>
</comment>
<dbReference type="PANTHER" id="PTHR12673">
    <property type="entry name" value="FACIOGENITAL DYSPLASIA PROTEIN"/>
    <property type="match status" value="1"/>
</dbReference>
<feature type="domain" description="DH" evidence="1">
    <location>
        <begin position="32"/>
        <end position="221"/>
    </location>
</feature>
<protein>
    <recommendedName>
        <fullName evidence="1">DH domain-containing protein</fullName>
    </recommendedName>
</protein>
<evidence type="ECO:0000313" key="2">
    <source>
        <dbReference type="EMBL" id="KOO34218.1"/>
    </source>
</evidence>
<dbReference type="SMART" id="SM00325">
    <property type="entry name" value="RhoGEF"/>
    <property type="match status" value="1"/>
</dbReference>
<gene>
    <name evidence="2" type="ORF">Ctob_012691</name>
</gene>
<organism evidence="2 3">
    <name type="scientific">Chrysochromulina tobinii</name>
    <dbReference type="NCBI Taxonomy" id="1460289"/>
    <lineage>
        <taxon>Eukaryota</taxon>
        <taxon>Haptista</taxon>
        <taxon>Haptophyta</taxon>
        <taxon>Prymnesiophyceae</taxon>
        <taxon>Prymnesiales</taxon>
        <taxon>Chrysochromulinaceae</taxon>
        <taxon>Chrysochromulina</taxon>
    </lineage>
</organism>
<reference evidence="3" key="1">
    <citation type="journal article" date="2015" name="PLoS Genet.">
        <title>Genome Sequence and Transcriptome Analyses of Chrysochromulina tobin: Metabolic Tools for Enhanced Algal Fitness in the Prominent Order Prymnesiales (Haptophyceae).</title>
        <authorList>
            <person name="Hovde B.T."/>
            <person name="Deodato C.R."/>
            <person name="Hunsperger H.M."/>
            <person name="Ryken S.A."/>
            <person name="Yost W."/>
            <person name="Jha R.K."/>
            <person name="Patterson J."/>
            <person name="Monnat R.J. Jr."/>
            <person name="Barlow S.B."/>
            <person name="Starkenburg S.R."/>
            <person name="Cattolico R.A."/>
        </authorList>
    </citation>
    <scope>NUCLEOTIDE SEQUENCE</scope>
    <source>
        <strain evidence="3">CCMP291</strain>
    </source>
</reference>
<dbReference type="OrthoDB" id="4066896at2759"/>
<dbReference type="EMBL" id="JWZX01001294">
    <property type="protein sequence ID" value="KOO34218.1"/>
    <property type="molecule type" value="Genomic_DNA"/>
</dbReference>
<dbReference type="GO" id="GO:0005737">
    <property type="term" value="C:cytoplasm"/>
    <property type="evidence" value="ECO:0007669"/>
    <property type="project" value="TreeGrafter"/>
</dbReference>
<dbReference type="GO" id="GO:0005085">
    <property type="term" value="F:guanyl-nucleotide exchange factor activity"/>
    <property type="evidence" value="ECO:0007669"/>
    <property type="project" value="InterPro"/>
</dbReference>
<dbReference type="SUPFAM" id="SSF48065">
    <property type="entry name" value="DBL homology domain (DH-domain)"/>
    <property type="match status" value="1"/>
</dbReference>
<dbReference type="AlphaFoldDB" id="A0A0M0K751"/>
<sequence>MKHALVTAFPNATADADASPPSLSPELVASVTVVAIIEELHSTEEAFVGDLFTMVNTYLGPLRERHVCDEVELRNLFSNGESLLQTHQALLQQLPTVRRLSSVGRNAETRERERNELTRCLKGTVGAFIALEPFLLNHAEFASNYEHVALETHRVLAQQPGFARFCHEAEQAGALSLQALLVRPIERLCTYPRLFERLKKAAVAAQLGGLSQNDETLDELR</sequence>
<accession>A0A0M0K751</accession>
<dbReference type="PANTHER" id="PTHR12673:SF159">
    <property type="entry name" value="LD03170P"/>
    <property type="match status" value="1"/>
</dbReference>
<evidence type="ECO:0000259" key="1">
    <source>
        <dbReference type="PROSITE" id="PS50010"/>
    </source>
</evidence>
<dbReference type="PROSITE" id="PS50010">
    <property type="entry name" value="DH_2"/>
    <property type="match status" value="1"/>
</dbReference>
<keyword evidence="3" id="KW-1185">Reference proteome</keyword>
<dbReference type="InterPro" id="IPR051092">
    <property type="entry name" value="FYVE_RhoGEF_PH"/>
</dbReference>